<dbReference type="CDD" id="cd01635">
    <property type="entry name" value="Glycosyltransferase_GTB-type"/>
    <property type="match status" value="1"/>
</dbReference>
<dbReference type="SUPFAM" id="SSF53756">
    <property type="entry name" value="UDP-Glycosyltransferase/glycogen phosphorylase"/>
    <property type="match status" value="1"/>
</dbReference>
<dbReference type="RefSeq" id="WP_285981029.1">
    <property type="nucleotide sequence ID" value="NZ_JASVDS010000001.1"/>
</dbReference>
<reference evidence="1 2" key="1">
    <citation type="submission" date="2023-06" db="EMBL/GenBank/DDBJ databases">
        <title>Pelomonas sp. APW6 16S ribosomal RNA gene genome sequencing and assembly.</title>
        <authorList>
            <person name="Woo H."/>
        </authorList>
    </citation>
    <scope>NUCLEOTIDE SEQUENCE [LARGE SCALE GENOMIC DNA]</scope>
    <source>
        <strain evidence="1 2">APW6</strain>
    </source>
</reference>
<keyword evidence="2" id="KW-1185">Reference proteome</keyword>
<evidence type="ECO:0000313" key="1">
    <source>
        <dbReference type="EMBL" id="MDL5030907.1"/>
    </source>
</evidence>
<dbReference type="Proteomes" id="UP001238603">
    <property type="component" value="Unassembled WGS sequence"/>
</dbReference>
<comment type="caution">
    <text evidence="1">The sequence shown here is derived from an EMBL/GenBank/DDBJ whole genome shotgun (WGS) entry which is preliminary data.</text>
</comment>
<proteinExistence type="predicted"/>
<sequence>MSAVGKTPGTAQDLVRVVLLAPGVWEPLTEGRKLYVTDLAAQLRASGLQVEVLKGDREAGGMRAILQCLRQLRQRCASPQRPDGVIVFPYGTFTGARRWANELLLRAAAAIGRLHGVPTVPLFYSCAGLSLDHIDRHFAPCLAVGAAQGRITAVELAISRRIQPWRVLQDTPRRLLFLCGYQHPTEDALHGVLHERGLMDLLQAGDAIAGDGFELTVAIPFLRDAGMRARLQALVAQHCPRLTVHLMQSVDAGEVFSAFDAFVFPYHVNHAVFVPTSLLEAMTAGIPVVTADLPMYRALTRGPEGPRCGLYAPGDIRGLAACVADLRRDYAGAVARADRTAQRLRDPDRMARSAQTVLDQLSPGARAPSR</sequence>
<dbReference type="Pfam" id="PF13692">
    <property type="entry name" value="Glyco_trans_1_4"/>
    <property type="match status" value="1"/>
</dbReference>
<accession>A0ABT7LDG9</accession>
<dbReference type="EMBL" id="JASVDS010000001">
    <property type="protein sequence ID" value="MDL5030907.1"/>
    <property type="molecule type" value="Genomic_DNA"/>
</dbReference>
<dbReference type="Gene3D" id="3.40.50.2000">
    <property type="entry name" value="Glycogen Phosphorylase B"/>
    <property type="match status" value="1"/>
</dbReference>
<gene>
    <name evidence="1" type="ORF">QRD43_03230</name>
</gene>
<organism evidence="1 2">
    <name type="scientific">Roseateles subflavus</name>
    <dbReference type="NCBI Taxonomy" id="3053353"/>
    <lineage>
        <taxon>Bacteria</taxon>
        <taxon>Pseudomonadati</taxon>
        <taxon>Pseudomonadota</taxon>
        <taxon>Betaproteobacteria</taxon>
        <taxon>Burkholderiales</taxon>
        <taxon>Sphaerotilaceae</taxon>
        <taxon>Roseateles</taxon>
    </lineage>
</organism>
<name>A0ABT7LDG9_9BURK</name>
<protein>
    <submittedName>
        <fullName evidence="1">Glycosyltransferase</fullName>
    </submittedName>
</protein>
<evidence type="ECO:0000313" key="2">
    <source>
        <dbReference type="Proteomes" id="UP001238603"/>
    </source>
</evidence>